<evidence type="ECO:0000313" key="1">
    <source>
        <dbReference type="EMBL" id="CAB0012888.1"/>
    </source>
</evidence>
<accession>A0A6H5H8T8</accession>
<dbReference type="Proteomes" id="UP000479000">
    <property type="component" value="Unassembled WGS sequence"/>
</dbReference>
<reference evidence="1 2" key="1">
    <citation type="submission" date="2020-02" db="EMBL/GenBank/DDBJ databases">
        <authorList>
            <person name="Ferguson B K."/>
        </authorList>
    </citation>
    <scope>NUCLEOTIDE SEQUENCE [LARGE SCALE GENOMIC DNA]</scope>
</reference>
<protein>
    <submittedName>
        <fullName evidence="1">Uncharacterized protein</fullName>
    </submittedName>
</protein>
<evidence type="ECO:0000313" key="2">
    <source>
        <dbReference type="Proteomes" id="UP000479000"/>
    </source>
</evidence>
<proteinExistence type="predicted"/>
<sequence>MENRIDGDGIFSLSSTSSDFFAKGNSNRRILSVAEKTRRAKARARRLLTQAIYQGPPRERTRFAVGTEQTLLPPGSTRFNLKTPFKPERILLYWPETSEPISLAGYSMAKRIAFKLTASHRTVIPISSLTRPGVPEKRVVPTREKPAEGKKAIPKWESARLLGLFLLYGCGRHTVREKNKSTTGVCSGVNNWRTWAGI</sequence>
<dbReference type="EMBL" id="CADCXU010025656">
    <property type="protein sequence ID" value="CAB0012888.1"/>
    <property type="molecule type" value="Genomic_DNA"/>
</dbReference>
<dbReference type="AlphaFoldDB" id="A0A6H5H8T8"/>
<organism evidence="1 2">
    <name type="scientific">Nesidiocoris tenuis</name>
    <dbReference type="NCBI Taxonomy" id="355587"/>
    <lineage>
        <taxon>Eukaryota</taxon>
        <taxon>Metazoa</taxon>
        <taxon>Ecdysozoa</taxon>
        <taxon>Arthropoda</taxon>
        <taxon>Hexapoda</taxon>
        <taxon>Insecta</taxon>
        <taxon>Pterygota</taxon>
        <taxon>Neoptera</taxon>
        <taxon>Paraneoptera</taxon>
        <taxon>Hemiptera</taxon>
        <taxon>Heteroptera</taxon>
        <taxon>Panheteroptera</taxon>
        <taxon>Cimicomorpha</taxon>
        <taxon>Miridae</taxon>
        <taxon>Dicyphina</taxon>
        <taxon>Nesidiocoris</taxon>
    </lineage>
</organism>
<name>A0A6H5H8T8_9HEMI</name>
<gene>
    <name evidence="1" type="ORF">NTEN_LOCUS17579</name>
</gene>
<keyword evidence="2" id="KW-1185">Reference proteome</keyword>